<comment type="caution">
    <text evidence="2">The sequence shown here is derived from an EMBL/GenBank/DDBJ whole genome shotgun (WGS) entry which is preliminary data.</text>
</comment>
<dbReference type="PROSITE" id="PS50005">
    <property type="entry name" value="TPR"/>
    <property type="match status" value="1"/>
</dbReference>
<evidence type="ECO:0000256" key="1">
    <source>
        <dbReference type="PROSITE-ProRule" id="PRU00339"/>
    </source>
</evidence>
<protein>
    <recommendedName>
        <fullName evidence="4">Tetratricopeptide repeat protein</fullName>
    </recommendedName>
</protein>
<reference evidence="2 3" key="1">
    <citation type="submission" date="2020-07" db="EMBL/GenBank/DDBJ databases">
        <title>Halophilic bacteria isolated from french cheeses.</title>
        <authorList>
            <person name="Kothe C.I."/>
            <person name="Farah-Kraiem B."/>
            <person name="Renault P."/>
            <person name="Dridi B."/>
        </authorList>
    </citation>
    <scope>NUCLEOTIDE SEQUENCE [LARGE SCALE GENOMIC DNA]</scope>
    <source>
        <strain evidence="2 3">FME16</strain>
    </source>
</reference>
<dbReference type="InterPro" id="IPR019734">
    <property type="entry name" value="TPR_rpt"/>
</dbReference>
<evidence type="ECO:0008006" key="4">
    <source>
        <dbReference type="Google" id="ProtNLM"/>
    </source>
</evidence>
<dbReference type="SUPFAM" id="SSF48452">
    <property type="entry name" value="TPR-like"/>
    <property type="match status" value="1"/>
</dbReference>
<organism evidence="2 3">
    <name type="scientific">Halomonas citrativorans</name>
    <dbReference type="NCBI Taxonomy" id="2742612"/>
    <lineage>
        <taxon>Bacteria</taxon>
        <taxon>Pseudomonadati</taxon>
        <taxon>Pseudomonadota</taxon>
        <taxon>Gammaproteobacteria</taxon>
        <taxon>Oceanospirillales</taxon>
        <taxon>Halomonadaceae</taxon>
        <taxon>Halomonas</taxon>
    </lineage>
</organism>
<dbReference type="SUPFAM" id="SSF52540">
    <property type="entry name" value="P-loop containing nucleoside triphosphate hydrolases"/>
    <property type="match status" value="1"/>
</dbReference>
<dbReference type="Proteomes" id="UP000754821">
    <property type="component" value="Unassembled WGS sequence"/>
</dbReference>
<dbReference type="InterPro" id="IPR027417">
    <property type="entry name" value="P-loop_NTPase"/>
</dbReference>
<keyword evidence="1" id="KW-0802">TPR repeat</keyword>
<dbReference type="EMBL" id="RRZC01000016">
    <property type="protein sequence ID" value="MBE0404641.1"/>
    <property type="molecule type" value="Genomic_DNA"/>
</dbReference>
<dbReference type="Gene3D" id="3.40.50.300">
    <property type="entry name" value="P-loop containing nucleotide triphosphate hydrolases"/>
    <property type="match status" value="1"/>
</dbReference>
<evidence type="ECO:0000313" key="2">
    <source>
        <dbReference type="EMBL" id="MBE0404641.1"/>
    </source>
</evidence>
<dbReference type="RefSeq" id="WP_192528187.1">
    <property type="nucleotide sequence ID" value="NZ_RRZC01000016.1"/>
</dbReference>
<keyword evidence="3" id="KW-1185">Reference proteome</keyword>
<dbReference type="Gene3D" id="1.25.40.10">
    <property type="entry name" value="Tetratricopeptide repeat domain"/>
    <property type="match status" value="1"/>
</dbReference>
<sequence>MKRLFEEQLEIARDIENNSEKLTFLTSILRSLLQSSVVVTFEITKELTPSDELGLSENTARFCKPTDGIPLQILDILIPKVRGYFSKWFLIGWFEATSQVSKPLSKQLVQWVEFRNKRPAHGVLDQKVTDEWVVKTEDILNDCLSVFSKILPTTNNENTLNPLDKFGRLLVETPLVINGSPIVIISVQVKKGIWKLKGQLLSNEDAEEFTVELPERNIFNLTSLKPIGPYKLTEIISKNKNHSFFHNIPVRQTDTFEGRKEELTLLKEWVDDEDSRYCLVFGDGGYGKTTLVLEMLNQFLESQIDFNEPLPTIISYHTAKSTRWTEEGLVHLTGISPIMDECVRDLMRFFEPILNKDWYTISGRQLIDKAVGVLKENKLSRDDVLLIIDNTETLATSTDEVRDLGAFLKILGKLIGRVIVTSRRREFIEATPIVIEGLSEFEGMNLMKRLAKDFKAKPLLQAGEPKLRRVSTQLMHKPILLEALVKYIARSDLGIDAAIDNLFKKTSEDLLEFLYEDAWARMSQLQKEVFLVLVNISSPIDQNSVGRTCLEVGIQNTEFQSGLEETHFAVLTDYGRTYSIELADLARRFFLQQSGKLDLSEKQRIKSIAEKIDTYAAERKKVESEYQTDRIAEAFRSEYARSAKVYADKGDVENAIEMYELAIEDDPVNSSLHDRFSWLLLNKANDFEYAKKMSEKAVELDPANCDAIVGLALACYRLQDIEEGDRYIDEAGKIGRSESFCLLRKAISRYHKARDINDIDSQIVCFEEAYRFLENAAKRNLVNGGYDAKNNKDIQRYQDLTRQKLAISRAKRTRNNSFN</sequence>
<name>A0ABR9FDT1_9GAMM</name>
<accession>A0ABR9FDT1</accession>
<evidence type="ECO:0000313" key="3">
    <source>
        <dbReference type="Proteomes" id="UP000754821"/>
    </source>
</evidence>
<dbReference type="Pfam" id="PF13181">
    <property type="entry name" value="TPR_8"/>
    <property type="match status" value="1"/>
</dbReference>
<dbReference type="InterPro" id="IPR011990">
    <property type="entry name" value="TPR-like_helical_dom_sf"/>
</dbReference>
<gene>
    <name evidence="2" type="ORF">EI163_13930</name>
</gene>
<proteinExistence type="predicted"/>
<feature type="repeat" description="TPR" evidence="1">
    <location>
        <begin position="636"/>
        <end position="669"/>
    </location>
</feature>